<dbReference type="InterPro" id="IPR007889">
    <property type="entry name" value="HTH_Psq"/>
</dbReference>
<feature type="domain" description="DDE-1" evidence="2">
    <location>
        <begin position="179"/>
        <end position="252"/>
    </location>
</feature>
<dbReference type="SUPFAM" id="SSF46689">
    <property type="entry name" value="Homeodomain-like"/>
    <property type="match status" value="1"/>
</dbReference>
<evidence type="ECO:0000313" key="4">
    <source>
        <dbReference type="EMBL" id="RKK06667.1"/>
    </source>
</evidence>
<dbReference type="EMBL" id="MRCU01000020">
    <property type="protein sequence ID" value="RKK06667.1"/>
    <property type="molecule type" value="Genomic_DNA"/>
</dbReference>
<evidence type="ECO:0000259" key="2">
    <source>
        <dbReference type="Pfam" id="PF03184"/>
    </source>
</evidence>
<dbReference type="InterPro" id="IPR004875">
    <property type="entry name" value="DDE_SF_endonuclease_dom"/>
</dbReference>
<dbReference type="InterPro" id="IPR009057">
    <property type="entry name" value="Homeodomain-like_sf"/>
</dbReference>
<evidence type="ECO:0000313" key="5">
    <source>
        <dbReference type="Proteomes" id="UP000270866"/>
    </source>
</evidence>
<sequence length="458" mass="51503">MSSVPYEARVNLALEAIQKDQNLSIRAAAKIYGVSDRTIRRRRDGSAARHDTVPNSRKLTQLEEEVIVQYVIELCTRSFPPRLRGVEDMANQLLRTRDASAVGKNWASNSVRRRPELHPKVISEWFALVWNVKAKYGILDEDTYNFDEIGFMMGIIFACMVVTTSDGRGKAKLAQPGNREWATVIQGVNAQGWAIPPFIILAAQYHLANWYTESNLPADWMITTTDNGWTTNEVGLDWIKHFDKHTASPARRWVFGPMKKAYGRQIEDLMRAHITHVSKVEFLRAFREAFFASMTEKNIQGGFMGAGLVPHDPERVLSKLDVRIRTPTPTLPPSTSADPWIPKTPQNPLEANSQSELIKTRISNHQNSSPMSMINAVDQFAKGAKAIMHRVALLEAEVSSLRKANEALSKRRRAKRARVRLGGSLTVQDAQYLLAKKAADEKTPQERQQNGSYAGSAR</sequence>
<dbReference type="PANTHER" id="PTHR19303:SF62">
    <property type="entry name" value="HTH CENPB-TYPE DOMAIN-CONTAINING PROTEIN-RELATED"/>
    <property type="match status" value="1"/>
</dbReference>
<organism evidence="4 5">
    <name type="scientific">Fusarium oxysporum f. sp. cepae</name>
    <dbReference type="NCBI Taxonomy" id="396571"/>
    <lineage>
        <taxon>Eukaryota</taxon>
        <taxon>Fungi</taxon>
        <taxon>Dikarya</taxon>
        <taxon>Ascomycota</taxon>
        <taxon>Pezizomycotina</taxon>
        <taxon>Sordariomycetes</taxon>
        <taxon>Hypocreomycetidae</taxon>
        <taxon>Hypocreales</taxon>
        <taxon>Nectriaceae</taxon>
        <taxon>Fusarium</taxon>
        <taxon>Fusarium oxysporum species complex</taxon>
    </lineage>
</organism>
<proteinExistence type="predicted"/>
<dbReference type="GO" id="GO:0003677">
    <property type="term" value="F:DNA binding"/>
    <property type="evidence" value="ECO:0007669"/>
    <property type="project" value="InterPro"/>
</dbReference>
<accession>A0A3L6MP50</accession>
<evidence type="ECO:0008006" key="6">
    <source>
        <dbReference type="Google" id="ProtNLM"/>
    </source>
</evidence>
<name>A0A3L6MP50_FUSOX</name>
<feature type="region of interest" description="Disordered" evidence="1">
    <location>
        <begin position="436"/>
        <end position="458"/>
    </location>
</feature>
<protein>
    <recommendedName>
        <fullName evidence="6">HTH CENPB-type domain-containing protein</fullName>
    </recommendedName>
</protein>
<dbReference type="Pfam" id="PF03184">
    <property type="entry name" value="DDE_1"/>
    <property type="match status" value="1"/>
</dbReference>
<dbReference type="GO" id="GO:0005634">
    <property type="term" value="C:nucleus"/>
    <property type="evidence" value="ECO:0007669"/>
    <property type="project" value="TreeGrafter"/>
</dbReference>
<feature type="compositionally biased region" description="Polar residues" evidence="1">
    <location>
        <begin position="446"/>
        <end position="458"/>
    </location>
</feature>
<gene>
    <name evidence="4" type="ORF">BFJ65_g18565</name>
</gene>
<feature type="domain" description="HTH psq-type" evidence="3">
    <location>
        <begin position="11"/>
        <end position="42"/>
    </location>
</feature>
<dbReference type="Proteomes" id="UP000270866">
    <property type="component" value="Unassembled WGS sequence"/>
</dbReference>
<dbReference type="AlphaFoldDB" id="A0A3L6MP50"/>
<dbReference type="Pfam" id="PF05225">
    <property type="entry name" value="HTH_psq"/>
    <property type="match status" value="1"/>
</dbReference>
<evidence type="ECO:0000256" key="1">
    <source>
        <dbReference type="SAM" id="MobiDB-lite"/>
    </source>
</evidence>
<dbReference type="InterPro" id="IPR050863">
    <property type="entry name" value="CenT-Element_Derived"/>
</dbReference>
<dbReference type="PANTHER" id="PTHR19303">
    <property type="entry name" value="TRANSPOSON"/>
    <property type="match status" value="1"/>
</dbReference>
<evidence type="ECO:0000259" key="3">
    <source>
        <dbReference type="Pfam" id="PF05225"/>
    </source>
</evidence>
<comment type="caution">
    <text evidence="4">The sequence shown here is derived from an EMBL/GenBank/DDBJ whole genome shotgun (WGS) entry which is preliminary data.</text>
</comment>
<reference evidence="4 5" key="1">
    <citation type="journal article" date="2018" name="Sci. Rep.">
        <title>Characterisation of pathogen-specific regions and novel effector candidates in Fusarium oxysporum f. sp. cepae.</title>
        <authorList>
            <person name="Armitage A.D."/>
            <person name="Taylor A."/>
            <person name="Sobczyk M.K."/>
            <person name="Baxter L."/>
            <person name="Greenfield B.P."/>
            <person name="Bates H.J."/>
            <person name="Wilson F."/>
            <person name="Jackson A.C."/>
            <person name="Ott S."/>
            <person name="Harrison R.J."/>
            <person name="Clarkson J.P."/>
        </authorList>
    </citation>
    <scope>NUCLEOTIDE SEQUENCE [LARGE SCALE GENOMIC DNA]</scope>
    <source>
        <strain evidence="4 5">FoC_Fus2</strain>
    </source>
</reference>